<dbReference type="Proteomes" id="UP000807504">
    <property type="component" value="Unassembled WGS sequence"/>
</dbReference>
<organism evidence="1 2">
    <name type="scientific">Argiope bruennichi</name>
    <name type="common">Wasp spider</name>
    <name type="synonym">Aranea bruennichi</name>
    <dbReference type="NCBI Taxonomy" id="94029"/>
    <lineage>
        <taxon>Eukaryota</taxon>
        <taxon>Metazoa</taxon>
        <taxon>Ecdysozoa</taxon>
        <taxon>Arthropoda</taxon>
        <taxon>Chelicerata</taxon>
        <taxon>Arachnida</taxon>
        <taxon>Araneae</taxon>
        <taxon>Araneomorphae</taxon>
        <taxon>Entelegynae</taxon>
        <taxon>Araneoidea</taxon>
        <taxon>Araneidae</taxon>
        <taxon>Argiope</taxon>
    </lineage>
</organism>
<reference evidence="1" key="2">
    <citation type="submission" date="2020-06" db="EMBL/GenBank/DDBJ databases">
        <authorList>
            <person name="Sheffer M."/>
        </authorList>
    </citation>
    <scope>NUCLEOTIDE SEQUENCE</scope>
</reference>
<dbReference type="EMBL" id="JABXBU010002072">
    <property type="protein sequence ID" value="KAF8777913.1"/>
    <property type="molecule type" value="Genomic_DNA"/>
</dbReference>
<proteinExistence type="predicted"/>
<dbReference type="AlphaFoldDB" id="A0A8T0EPU0"/>
<protein>
    <submittedName>
        <fullName evidence="1">Uncharacterized protein</fullName>
    </submittedName>
</protein>
<name>A0A8T0EPU0_ARGBR</name>
<evidence type="ECO:0000313" key="1">
    <source>
        <dbReference type="EMBL" id="KAF8777913.1"/>
    </source>
</evidence>
<accession>A0A8T0EPU0</accession>
<comment type="caution">
    <text evidence="1">The sequence shown here is derived from an EMBL/GenBank/DDBJ whole genome shotgun (WGS) entry which is preliminary data.</text>
</comment>
<keyword evidence="2" id="KW-1185">Reference proteome</keyword>
<evidence type="ECO:0000313" key="2">
    <source>
        <dbReference type="Proteomes" id="UP000807504"/>
    </source>
</evidence>
<sequence>MRPCPLVHKRGGSLTTWSFLSPHFRSLTSRSICPAHGPLSLLMFAAACSGPYGLVKRSFVVTTLVLDFSPSLLSSPGGPTPKAAAAAAAALGPKALKPPGPCCPPLPGP</sequence>
<gene>
    <name evidence="1" type="ORF">HNY73_014693</name>
</gene>
<reference evidence="1" key="1">
    <citation type="journal article" date="2020" name="bioRxiv">
        <title>Chromosome-level reference genome of the European wasp spider Argiope bruennichi: a resource for studies on range expansion and evolutionary adaptation.</title>
        <authorList>
            <person name="Sheffer M.M."/>
            <person name="Hoppe A."/>
            <person name="Krehenwinkel H."/>
            <person name="Uhl G."/>
            <person name="Kuss A.W."/>
            <person name="Jensen L."/>
            <person name="Jensen C."/>
            <person name="Gillespie R.G."/>
            <person name="Hoff K.J."/>
            <person name="Prost S."/>
        </authorList>
    </citation>
    <scope>NUCLEOTIDE SEQUENCE</scope>
</reference>